<dbReference type="PANTHER" id="PTHR34846:SF10">
    <property type="entry name" value="CYTOPLASMIC PROTEIN"/>
    <property type="match status" value="1"/>
</dbReference>
<dbReference type="EMBL" id="BSNS01000009">
    <property type="protein sequence ID" value="GLQ54662.1"/>
    <property type="molecule type" value="Genomic_DNA"/>
</dbReference>
<dbReference type="Proteomes" id="UP001156691">
    <property type="component" value="Unassembled WGS sequence"/>
</dbReference>
<dbReference type="NCBIfam" id="TIGR00778">
    <property type="entry name" value="ahpD_dom"/>
    <property type="match status" value="1"/>
</dbReference>
<sequence length="152" mass="17241">MQPRIDFRTAAPDAYQAVFALESYVRQSGVDKDLLHLIKLRASYLNGCAYCVDMHGRDALKDGHTQQWVNMIAVWDESPLFSEKERAVLAWTDALTFIAQSRAPDKDFDAMRRFFDEAEITRISVAVATINVWNRLVVSSRSLHPIEHATAA</sequence>
<reference evidence="3" key="1">
    <citation type="journal article" date="2019" name="Int. J. Syst. Evol. Microbiol.">
        <title>The Global Catalogue of Microorganisms (GCM) 10K type strain sequencing project: providing services to taxonomists for standard genome sequencing and annotation.</title>
        <authorList>
            <consortium name="The Broad Institute Genomics Platform"/>
            <consortium name="The Broad Institute Genome Sequencing Center for Infectious Disease"/>
            <person name="Wu L."/>
            <person name="Ma J."/>
        </authorList>
    </citation>
    <scope>NUCLEOTIDE SEQUENCE [LARGE SCALE GENOMIC DNA]</scope>
    <source>
        <strain evidence="3">NBRC 112416</strain>
    </source>
</reference>
<accession>A0ABQ5W3M0</accession>
<organism evidence="2 3">
    <name type="scientific">Devosia nitrariae</name>
    <dbReference type="NCBI Taxonomy" id="2071872"/>
    <lineage>
        <taxon>Bacteria</taxon>
        <taxon>Pseudomonadati</taxon>
        <taxon>Pseudomonadota</taxon>
        <taxon>Alphaproteobacteria</taxon>
        <taxon>Hyphomicrobiales</taxon>
        <taxon>Devosiaceae</taxon>
        <taxon>Devosia</taxon>
    </lineage>
</organism>
<feature type="domain" description="Carboxymuconolactone decarboxylase-like" evidence="1">
    <location>
        <begin position="12"/>
        <end position="93"/>
    </location>
</feature>
<dbReference type="InterPro" id="IPR003779">
    <property type="entry name" value="CMD-like"/>
</dbReference>
<dbReference type="InterPro" id="IPR004675">
    <property type="entry name" value="AhpD_core"/>
</dbReference>
<dbReference type="Gene3D" id="1.20.1290.10">
    <property type="entry name" value="AhpD-like"/>
    <property type="match status" value="1"/>
</dbReference>
<evidence type="ECO:0000313" key="2">
    <source>
        <dbReference type="EMBL" id="GLQ54662.1"/>
    </source>
</evidence>
<comment type="caution">
    <text evidence="2">The sequence shown here is derived from an EMBL/GenBank/DDBJ whole genome shotgun (WGS) entry which is preliminary data.</text>
</comment>
<dbReference type="Pfam" id="PF02627">
    <property type="entry name" value="CMD"/>
    <property type="match status" value="1"/>
</dbReference>
<gene>
    <name evidence="2" type="ORF">GCM10010862_19210</name>
</gene>
<keyword evidence="3" id="KW-1185">Reference proteome</keyword>
<name>A0ABQ5W3M0_9HYPH</name>
<dbReference type="SUPFAM" id="SSF69118">
    <property type="entry name" value="AhpD-like"/>
    <property type="match status" value="1"/>
</dbReference>
<evidence type="ECO:0000259" key="1">
    <source>
        <dbReference type="Pfam" id="PF02627"/>
    </source>
</evidence>
<protein>
    <submittedName>
        <fullName evidence="2">Alkyl hydroperoxide reductase AhpD</fullName>
    </submittedName>
</protein>
<dbReference type="PANTHER" id="PTHR34846">
    <property type="entry name" value="4-CARBOXYMUCONOLACTONE DECARBOXYLASE FAMILY PROTEIN (AFU_ORTHOLOGUE AFUA_6G11590)"/>
    <property type="match status" value="1"/>
</dbReference>
<dbReference type="InterPro" id="IPR029032">
    <property type="entry name" value="AhpD-like"/>
</dbReference>
<evidence type="ECO:0000313" key="3">
    <source>
        <dbReference type="Proteomes" id="UP001156691"/>
    </source>
</evidence>
<proteinExistence type="predicted"/>
<dbReference type="RefSeq" id="WP_284340115.1">
    <property type="nucleotide sequence ID" value="NZ_BSNS01000009.1"/>
</dbReference>